<keyword evidence="1" id="KW-0808">Transferase</keyword>
<dbReference type="PANTHER" id="PTHR37426:SF1">
    <property type="entry name" value="RIBOSOMAL RNA LARGE SUBUNIT METHYLTRANSFERASE J"/>
    <property type="match status" value="1"/>
</dbReference>
<keyword evidence="1" id="KW-0698">rRNA processing</keyword>
<dbReference type="PANTHER" id="PTHR37426">
    <property type="entry name" value="RIBOSOMAL RNA LARGE SUBUNIT METHYLTRANSFERASE J"/>
    <property type="match status" value="1"/>
</dbReference>
<dbReference type="HAMAP" id="MF_00934">
    <property type="entry name" value="23SrRNA_methyltr_J"/>
    <property type="match status" value="1"/>
</dbReference>
<dbReference type="InterPro" id="IPR029063">
    <property type="entry name" value="SAM-dependent_MTases_sf"/>
</dbReference>
<comment type="catalytic activity">
    <reaction evidence="1">
        <text>adenosine(2030) in 23S rRNA + S-adenosyl-L-methionine = N(6)-methyladenosine(2030) in 23S rRNA + S-adenosyl-L-homocysteine + H(+)</text>
        <dbReference type="Rhea" id="RHEA:43736"/>
        <dbReference type="Rhea" id="RHEA-COMP:10668"/>
        <dbReference type="Rhea" id="RHEA-COMP:10669"/>
        <dbReference type="ChEBI" id="CHEBI:15378"/>
        <dbReference type="ChEBI" id="CHEBI:57856"/>
        <dbReference type="ChEBI" id="CHEBI:59789"/>
        <dbReference type="ChEBI" id="CHEBI:74411"/>
        <dbReference type="ChEBI" id="CHEBI:74449"/>
        <dbReference type="EC" id="2.1.1.266"/>
    </reaction>
</comment>
<feature type="binding site" evidence="1">
    <location>
        <position position="140"/>
    </location>
    <ligand>
        <name>S-adenosyl-L-methionine</name>
        <dbReference type="ChEBI" id="CHEBI:59789"/>
    </ligand>
</feature>
<reference evidence="2 3" key="1">
    <citation type="submission" date="2015-03" db="EMBL/GenBank/DDBJ databases">
        <title>Genome sequence of Pseudoalteromonas aurantia.</title>
        <authorList>
            <person name="Xie B.-B."/>
            <person name="Rong J.-C."/>
            <person name="Qin Q.-L."/>
            <person name="Zhang Y.-Z."/>
        </authorList>
    </citation>
    <scope>NUCLEOTIDE SEQUENCE [LARGE SCALE GENOMIC DNA]</scope>
    <source>
        <strain evidence="2 3">208</strain>
    </source>
</reference>
<gene>
    <name evidence="1 2" type="primary">rlmJ</name>
    <name evidence="2" type="ORF">PAUR_a3221</name>
</gene>
<feature type="binding site" evidence="1">
    <location>
        <position position="60"/>
    </location>
    <ligand>
        <name>S-adenosyl-L-methionine</name>
        <dbReference type="ChEBI" id="CHEBI:59789"/>
    </ligand>
</feature>
<dbReference type="EC" id="2.1.1.266" evidence="1"/>
<dbReference type="Pfam" id="PF04378">
    <property type="entry name" value="RsmJ"/>
    <property type="match status" value="1"/>
</dbReference>
<protein>
    <recommendedName>
        <fullName evidence="1">Ribosomal RNA large subunit methyltransferase J</fullName>
        <ecNumber evidence="1">2.1.1.266</ecNumber>
    </recommendedName>
    <alternativeName>
        <fullName evidence="1">23S rRNA (adenine(2030)-N6)-methyltransferase</fullName>
    </alternativeName>
    <alternativeName>
        <fullName evidence="1">23S rRNA m6A2030 methyltransferase</fullName>
    </alternativeName>
</protein>
<dbReference type="EMBL" id="AQGV01000009">
    <property type="protein sequence ID" value="MBE0366257.1"/>
    <property type="molecule type" value="Genomic_DNA"/>
</dbReference>
<dbReference type="Gene3D" id="3.40.50.150">
    <property type="entry name" value="Vaccinia Virus protein VP39"/>
    <property type="match status" value="1"/>
</dbReference>
<evidence type="ECO:0000256" key="1">
    <source>
        <dbReference type="HAMAP-Rule" id="MF_00934"/>
    </source>
</evidence>
<keyword evidence="1" id="KW-0694">RNA-binding</keyword>
<sequence>MLVITHLYADFSMALGNNDGYTLFYSQAVQQNCSIAKQGLFMLSYRHSFHAGNPADIIKHLVLATVLEYMTRKDKPLDYIDTHSGAGFFELNSSDAQKTQEYLDGIAKLWHYDGGNETLAHFVTLVKSFNKTDLLYYPGSPKMAEQFLRRQDKGWFFELHPKDLGLLEENLSHKKSLRVRGEDGFKGLLGLVPPASRRACVLMDPPYEIKTDYQQAAKMIIKAHKRFNSGTYMIWYPVVDRERIDLLEETLKESGINNIQLFELATSCDTQEHGMTASGMIVINPPWTLKAAMDDVLPELVDILSDENGFYRSEQLVEE</sequence>
<dbReference type="SUPFAM" id="SSF53335">
    <property type="entry name" value="S-adenosyl-L-methionine-dependent methyltransferases"/>
    <property type="match status" value="1"/>
</dbReference>
<feature type="binding site" evidence="1">
    <location>
        <begin position="183"/>
        <end position="184"/>
    </location>
    <ligand>
        <name>S-adenosyl-L-methionine</name>
        <dbReference type="ChEBI" id="CHEBI:59789"/>
    </ligand>
</feature>
<comment type="function">
    <text evidence="1">Specifically methylates the adenine in position 2030 of 23S rRNA.</text>
</comment>
<dbReference type="Proteomes" id="UP000615755">
    <property type="component" value="Unassembled WGS sequence"/>
</dbReference>
<organism evidence="2 3">
    <name type="scientific">Pseudoalteromonas aurantia 208</name>
    <dbReference type="NCBI Taxonomy" id="1314867"/>
    <lineage>
        <taxon>Bacteria</taxon>
        <taxon>Pseudomonadati</taxon>
        <taxon>Pseudomonadota</taxon>
        <taxon>Gammaproteobacteria</taxon>
        <taxon>Alteromonadales</taxon>
        <taxon>Pseudoalteromonadaceae</taxon>
        <taxon>Pseudoalteromonas</taxon>
    </lineage>
</organism>
<comment type="similarity">
    <text evidence="1">Belongs to the RlmJ family.</text>
</comment>
<keyword evidence="3" id="KW-1185">Reference proteome</keyword>
<feature type="binding site" evidence="1">
    <location>
        <position position="83"/>
    </location>
    <ligand>
        <name>S-adenosyl-L-methionine</name>
        <dbReference type="ChEBI" id="CHEBI:59789"/>
    </ligand>
</feature>
<dbReference type="InterPro" id="IPR007473">
    <property type="entry name" value="RlmJ"/>
</dbReference>
<keyword evidence="1" id="KW-0489">Methyltransferase</keyword>
<proteinExistence type="inferred from homology"/>
<feature type="binding site" evidence="1">
    <location>
        <position position="204"/>
    </location>
    <ligand>
        <name>S-adenosyl-L-methionine</name>
        <dbReference type="ChEBI" id="CHEBI:59789"/>
    </ligand>
</feature>
<comment type="caution">
    <text evidence="2">The sequence shown here is derived from an EMBL/GenBank/DDBJ whole genome shotgun (WGS) entry which is preliminary data.</text>
</comment>
<feature type="binding site" evidence="1">
    <location>
        <position position="158"/>
    </location>
    <ligand>
        <name>S-adenosyl-L-methionine</name>
        <dbReference type="ChEBI" id="CHEBI:59789"/>
    </ligand>
</feature>
<feature type="site" description="Interaction with substrate rRNA" evidence="1">
    <location>
        <position position="45"/>
    </location>
</feature>
<evidence type="ECO:0000313" key="2">
    <source>
        <dbReference type="EMBL" id="MBE0366257.1"/>
    </source>
</evidence>
<keyword evidence="1" id="KW-0949">S-adenosyl-L-methionine</keyword>
<comment type="subunit">
    <text evidence="1">Monomer.</text>
</comment>
<feature type="active site" description="Proton acceptor" evidence="1">
    <location>
        <position position="204"/>
    </location>
</feature>
<name>A0ABR9E671_9GAMM</name>
<evidence type="ECO:0000313" key="3">
    <source>
        <dbReference type="Proteomes" id="UP000615755"/>
    </source>
</evidence>
<accession>A0ABR9E671</accession>